<dbReference type="AlphaFoldDB" id="A0A089ZVF7"/>
<accession>A0A089ZVF7</accession>
<dbReference type="Gene3D" id="3.30.460.10">
    <property type="entry name" value="Beta Polymerase, domain 2"/>
    <property type="match status" value="1"/>
</dbReference>
<protein>
    <recommendedName>
        <fullName evidence="1">protein adenylyltransferase</fullName>
        <ecNumber evidence="1">2.7.7.108</ecNumber>
    </recommendedName>
</protein>
<proteinExistence type="predicted"/>
<dbReference type="STRING" id="2162.BRM9_1540"/>
<feature type="region of interest" description="Disordered" evidence="4">
    <location>
        <begin position="328"/>
        <end position="365"/>
    </location>
</feature>
<dbReference type="GO" id="GO:0070733">
    <property type="term" value="F:AMPylase activity"/>
    <property type="evidence" value="ECO:0007669"/>
    <property type="project" value="UniProtKB-EC"/>
</dbReference>
<sequence length="365" mass="41722">MELPSYFKDFLSEIRLTPNQVNDMVKGHNTLRKRLKKDDELSKIIVRMFLQGSYGRFTAVRPKGNNNSDVDLVVVTKLDKGEYSPKQALELFVPFLEEHYEGKCQIQKRSLRICLSYVDLDIVVTIAPSESEEGILQQMELLSKLSPQKMIMGLENPIVESTVQKAFALKDDSPEWKKVPLYLPDQEADKWIETHPLEQIRWTIKKNSSTNGHYINVVKALKWWRKEKYPEAGHPKSYPLEHFIGDCCPDGIESVAKGVASTLEKMAEYETKPVLQDRGVPDHDVFGRLSKEEYEDFYNHVSDAAILANEALNSDDKNESIAKWKELFGNKFPDPPQNNKNSGNKNGGFTTRTEKTANIPGRRFA</sequence>
<dbReference type="CDD" id="cd05400">
    <property type="entry name" value="NT_2-5OAS_ClassI-CCAase"/>
    <property type="match status" value="1"/>
</dbReference>
<evidence type="ECO:0000256" key="2">
    <source>
        <dbReference type="ARBA" id="ARBA00047518"/>
    </source>
</evidence>
<dbReference type="EC" id="2.7.7.108" evidence="1"/>
<dbReference type="EMBL" id="CP006933">
    <property type="protein sequence ID" value="AIS32354.1"/>
    <property type="molecule type" value="Genomic_DNA"/>
</dbReference>
<evidence type="ECO:0000313" key="5">
    <source>
        <dbReference type="EMBL" id="AIS32354.1"/>
    </source>
</evidence>
<evidence type="ECO:0000313" key="6">
    <source>
        <dbReference type="Proteomes" id="UP000029661"/>
    </source>
</evidence>
<evidence type="ECO:0000256" key="4">
    <source>
        <dbReference type="SAM" id="MobiDB-lite"/>
    </source>
</evidence>
<organism evidence="5 6">
    <name type="scientific">Methanobacterium formicicum</name>
    <dbReference type="NCBI Taxonomy" id="2162"/>
    <lineage>
        <taxon>Archaea</taxon>
        <taxon>Methanobacteriati</taxon>
        <taxon>Methanobacteriota</taxon>
        <taxon>Methanomada group</taxon>
        <taxon>Methanobacteria</taxon>
        <taxon>Methanobacteriales</taxon>
        <taxon>Methanobacteriaceae</taxon>
        <taxon>Methanobacterium</taxon>
    </lineage>
</organism>
<dbReference type="RefSeq" id="WP_048085337.1">
    <property type="nucleotide sequence ID" value="NZ_CP006933.1"/>
</dbReference>
<dbReference type="KEGG" id="mfc:BRM9_1540"/>
<dbReference type="SUPFAM" id="SSF81301">
    <property type="entry name" value="Nucleotidyltransferase"/>
    <property type="match status" value="1"/>
</dbReference>
<feature type="compositionally biased region" description="Low complexity" evidence="4">
    <location>
        <begin position="338"/>
        <end position="348"/>
    </location>
</feature>
<dbReference type="InterPro" id="IPR043519">
    <property type="entry name" value="NT_sf"/>
</dbReference>
<dbReference type="InterPro" id="IPR006116">
    <property type="entry name" value="NT_2-5OAS_ClassI-CCAase"/>
</dbReference>
<dbReference type="GeneID" id="24792706"/>
<evidence type="ECO:0000256" key="3">
    <source>
        <dbReference type="ARBA" id="ARBA00048696"/>
    </source>
</evidence>
<comment type="catalytic activity">
    <reaction evidence="2">
        <text>O-(5'-adenylyl)-L-tyrosyl-[protein] + ATP = O-[5'-(adenylyl-(5'-&gt;3')-adenylyl)]-L-tyrosyl-[protein] + diphosphate</text>
        <dbReference type="Rhea" id="RHEA:66528"/>
        <dbReference type="Rhea" id="RHEA-COMP:13846"/>
        <dbReference type="Rhea" id="RHEA-COMP:17046"/>
        <dbReference type="ChEBI" id="CHEBI:30616"/>
        <dbReference type="ChEBI" id="CHEBI:33019"/>
        <dbReference type="ChEBI" id="CHEBI:83624"/>
        <dbReference type="ChEBI" id="CHEBI:167160"/>
    </reaction>
</comment>
<reference evidence="5 6" key="1">
    <citation type="submission" date="2013-12" db="EMBL/GenBank/DDBJ databases">
        <title>The complete genome sequence of Methanobacterium sp. BRM9.</title>
        <authorList>
            <consortium name="Pastoral Greenhouse Gas Research Consortium"/>
            <person name="Kelly W.J."/>
            <person name="Leahy S.C."/>
            <person name="Perry R."/>
            <person name="Li D."/>
            <person name="Altermann E."/>
            <person name="Lambie S.C."/>
            <person name="Attwood G.T."/>
        </authorList>
    </citation>
    <scope>NUCLEOTIDE SEQUENCE [LARGE SCALE GENOMIC DNA]</scope>
    <source>
        <strain evidence="5 6">BRM9</strain>
    </source>
</reference>
<dbReference type="Proteomes" id="UP000029661">
    <property type="component" value="Chromosome"/>
</dbReference>
<comment type="catalytic activity">
    <reaction evidence="3">
        <text>L-tyrosyl-[protein] + ATP = O-(5'-adenylyl)-L-tyrosyl-[protein] + diphosphate</text>
        <dbReference type="Rhea" id="RHEA:54288"/>
        <dbReference type="Rhea" id="RHEA-COMP:10136"/>
        <dbReference type="Rhea" id="RHEA-COMP:13846"/>
        <dbReference type="ChEBI" id="CHEBI:30616"/>
        <dbReference type="ChEBI" id="CHEBI:33019"/>
        <dbReference type="ChEBI" id="CHEBI:46858"/>
        <dbReference type="ChEBI" id="CHEBI:83624"/>
        <dbReference type="EC" id="2.7.7.108"/>
    </reaction>
</comment>
<dbReference type="Pfam" id="PF18144">
    <property type="entry name" value="SMODS"/>
    <property type="match status" value="1"/>
</dbReference>
<evidence type="ECO:0000256" key="1">
    <source>
        <dbReference type="ARBA" id="ARBA00034531"/>
    </source>
</evidence>
<name>A0A089ZVF7_METFO</name>
<gene>
    <name evidence="5" type="ORF">BRM9_1540</name>
</gene>